<keyword evidence="2" id="KW-0808">Transferase</keyword>
<dbReference type="AlphaFoldDB" id="A0A1H9VH73"/>
<dbReference type="OrthoDB" id="341858at2"/>
<dbReference type="EMBL" id="FOGU01000007">
    <property type="protein sequence ID" value="SES20918.1"/>
    <property type="molecule type" value="Genomic_DNA"/>
</dbReference>
<gene>
    <name evidence="2" type="ORF">SAMN04490244_107111</name>
</gene>
<feature type="domain" description="BioF2-like acetyltransferase" evidence="1">
    <location>
        <begin position="177"/>
        <end position="259"/>
    </location>
</feature>
<dbReference type="PANTHER" id="PTHR36174">
    <property type="entry name" value="LIPID II:GLYCINE GLYCYLTRANSFERASE"/>
    <property type="match status" value="1"/>
</dbReference>
<sequence length="306" mass="33351">MEARPTRLSSSAWEAAIGAAPIQHAWTYGAVAADFGAEPLRYELWSRGARIGLSQCLMRRTRLGAVVLMPRPPVWDRAPREGLVDAIRHVLPARAPRLFLAPTGQGAPVLPLSRGREEASLDLKPDPDTLRARLHGKWRNRLVRAEREGLVCRAVSGIPEWLIAREAAQRRAKGYAGLPPAWLRAWSRHGAILTLVAGADGAEIAGMAFLVHGRAATYQVGWSSEEGRRRSAHNLLFWNACIHLRAAGVERLDLGRIARRHAPGLARFKLGTGAAIDRAPPIGLALPHARLTSRLAGGFLFPDGVK</sequence>
<dbReference type="SUPFAM" id="SSF55729">
    <property type="entry name" value="Acyl-CoA N-acyltransferases (Nat)"/>
    <property type="match status" value="1"/>
</dbReference>
<dbReference type="RefSeq" id="WP_092694325.1">
    <property type="nucleotide sequence ID" value="NZ_FOGU01000007.1"/>
</dbReference>
<protein>
    <submittedName>
        <fullName evidence="2">Acetyltransferase (GNAT) domain-containing protein</fullName>
    </submittedName>
</protein>
<proteinExistence type="predicted"/>
<dbReference type="Gene3D" id="3.40.630.30">
    <property type="match status" value="1"/>
</dbReference>
<evidence type="ECO:0000313" key="2">
    <source>
        <dbReference type="EMBL" id="SES20918.1"/>
    </source>
</evidence>
<dbReference type="GO" id="GO:0016740">
    <property type="term" value="F:transferase activity"/>
    <property type="evidence" value="ECO:0007669"/>
    <property type="project" value="UniProtKB-KW"/>
</dbReference>
<dbReference type="PANTHER" id="PTHR36174:SF1">
    <property type="entry name" value="LIPID II:GLYCINE GLYCYLTRANSFERASE"/>
    <property type="match status" value="1"/>
</dbReference>
<evidence type="ECO:0000259" key="1">
    <source>
        <dbReference type="Pfam" id="PF13480"/>
    </source>
</evidence>
<dbReference type="InterPro" id="IPR050644">
    <property type="entry name" value="PG_Glycine_Bridge_Synth"/>
</dbReference>
<dbReference type="InterPro" id="IPR038740">
    <property type="entry name" value="BioF2-like_GNAT_dom"/>
</dbReference>
<accession>A0A1H9VH73</accession>
<dbReference type="STRING" id="641238.SAMN04490244_107111"/>
<keyword evidence="3" id="KW-1185">Reference proteome</keyword>
<dbReference type="Pfam" id="PF13480">
    <property type="entry name" value="Acetyltransf_6"/>
    <property type="match status" value="1"/>
</dbReference>
<organism evidence="2 3">
    <name type="scientific">Tranquillimonas rosea</name>
    <dbReference type="NCBI Taxonomy" id="641238"/>
    <lineage>
        <taxon>Bacteria</taxon>
        <taxon>Pseudomonadati</taxon>
        <taxon>Pseudomonadota</taxon>
        <taxon>Alphaproteobacteria</taxon>
        <taxon>Rhodobacterales</taxon>
        <taxon>Roseobacteraceae</taxon>
        <taxon>Tranquillimonas</taxon>
    </lineage>
</organism>
<dbReference type="Proteomes" id="UP000198885">
    <property type="component" value="Unassembled WGS sequence"/>
</dbReference>
<evidence type="ECO:0000313" key="3">
    <source>
        <dbReference type="Proteomes" id="UP000198885"/>
    </source>
</evidence>
<dbReference type="InterPro" id="IPR016181">
    <property type="entry name" value="Acyl_CoA_acyltransferase"/>
</dbReference>
<name>A0A1H9VH73_9RHOB</name>
<reference evidence="2 3" key="1">
    <citation type="submission" date="2016-10" db="EMBL/GenBank/DDBJ databases">
        <authorList>
            <person name="de Groot N.N."/>
        </authorList>
    </citation>
    <scope>NUCLEOTIDE SEQUENCE [LARGE SCALE GENOMIC DNA]</scope>
    <source>
        <strain evidence="2 3">DSM 23042</strain>
    </source>
</reference>